<reference evidence="4 5" key="1">
    <citation type="journal article" date="2022" name="Nat. Microbiol.">
        <title>The microbiome of a bacterivorous marine choanoflagellate contains a resource-demanding obligate bacterial associate.</title>
        <authorList>
            <person name="Needham D.M."/>
            <person name="Poirier C."/>
            <person name="Bachy C."/>
            <person name="George E.E."/>
            <person name="Wilken S."/>
            <person name="Yung C.C.M."/>
            <person name="Limardo A.J."/>
            <person name="Morando M."/>
            <person name="Sudek L."/>
            <person name="Malmstrom R.R."/>
            <person name="Keeling P.J."/>
            <person name="Santoro A.E."/>
            <person name="Worden A.Z."/>
        </authorList>
    </citation>
    <scope>NUCLEOTIDE SEQUENCE [LARGE SCALE GENOMIC DNA]</scope>
    <source>
        <strain evidence="4 5">Comchoano-1</strain>
    </source>
</reference>
<dbReference type="RefSeq" id="WP_258568602.1">
    <property type="nucleotide sequence ID" value="NZ_CP092900.1"/>
</dbReference>
<proteinExistence type="predicted"/>
<dbReference type="Proteomes" id="UP001055955">
    <property type="component" value="Chromosome"/>
</dbReference>
<dbReference type="PANTHER" id="PTHR46429:SF1">
    <property type="entry name" value="23S RRNA (GUANOSINE-2'-O-)-METHYLTRANSFERASE RLMB"/>
    <property type="match status" value="1"/>
</dbReference>
<sequence length="231" mass="25622">MHKASGLHVLQALLKTKRFTVVKIEVIKNRKTDFSKELGEAQKLGWSIRYVEQFSDKQVGRQHGVISYFNFNTLDFKQLDPSSSRLLMLDRVQDPHNLGACLRSAAAFGVDAVIMPQRSSAPINDIVHQVSCGGSIIVPLVFVNNLSQSVSELKDLGIWFVATTEHATQTIADVPLNRNLCLLMGSEGEGVRQKLLEVCDYKVCIKTSKWLPTLNVSVATGVLLHAMYQPS</sequence>
<evidence type="ECO:0000313" key="5">
    <source>
        <dbReference type="Proteomes" id="UP001055955"/>
    </source>
</evidence>
<dbReference type="NCBIfam" id="TIGR00186">
    <property type="entry name" value="rRNA_methyl_3"/>
    <property type="match status" value="1"/>
</dbReference>
<gene>
    <name evidence="4" type="primary">rlmB</name>
    <name evidence="4" type="ORF">MMH89_01430</name>
</gene>
<evidence type="ECO:0000313" key="4">
    <source>
        <dbReference type="EMBL" id="UTC24813.1"/>
    </source>
</evidence>
<name>A0ABY5DJZ3_9GAMM</name>
<dbReference type="CDD" id="cd18103">
    <property type="entry name" value="SpoU-like_RlmB"/>
    <property type="match status" value="1"/>
</dbReference>
<evidence type="ECO:0000259" key="3">
    <source>
        <dbReference type="Pfam" id="PF00588"/>
    </source>
</evidence>
<dbReference type="InterPro" id="IPR029028">
    <property type="entry name" value="Alpha/beta_knot_MTases"/>
</dbReference>
<dbReference type="EMBL" id="CP092900">
    <property type="protein sequence ID" value="UTC24813.1"/>
    <property type="molecule type" value="Genomic_DNA"/>
</dbReference>
<evidence type="ECO:0000256" key="1">
    <source>
        <dbReference type="ARBA" id="ARBA00022603"/>
    </source>
</evidence>
<dbReference type="Gene3D" id="3.40.1280.10">
    <property type="match status" value="1"/>
</dbReference>
<dbReference type="Pfam" id="PF00588">
    <property type="entry name" value="SpoU_methylase"/>
    <property type="match status" value="1"/>
</dbReference>
<keyword evidence="5" id="KW-1185">Reference proteome</keyword>
<evidence type="ECO:0000256" key="2">
    <source>
        <dbReference type="ARBA" id="ARBA00022679"/>
    </source>
</evidence>
<feature type="domain" description="tRNA/rRNA methyltransferase SpoU type" evidence="3">
    <location>
        <begin position="86"/>
        <end position="225"/>
    </location>
</feature>
<keyword evidence="1" id="KW-0489">Methyltransferase</keyword>
<dbReference type="InterPro" id="IPR004441">
    <property type="entry name" value="rRNA_MeTrfase_TrmH"/>
</dbReference>
<accession>A0ABY5DJZ3</accession>
<dbReference type="InterPro" id="IPR029026">
    <property type="entry name" value="tRNA_m1G_MTases_N"/>
</dbReference>
<organism evidence="4 5">
    <name type="scientific">Candidatus Comchoanobacter bicostacola</name>
    <dbReference type="NCBI Taxonomy" id="2919598"/>
    <lineage>
        <taxon>Bacteria</taxon>
        <taxon>Pseudomonadati</taxon>
        <taxon>Pseudomonadota</taxon>
        <taxon>Gammaproteobacteria</taxon>
        <taxon>Candidatus Comchoanobacterales</taxon>
        <taxon>Candidatus Comchoanobacteraceae</taxon>
        <taxon>Candidatus Comchoanobacter</taxon>
    </lineage>
</organism>
<dbReference type="PANTHER" id="PTHR46429">
    <property type="entry name" value="23S RRNA (GUANOSINE-2'-O-)-METHYLTRANSFERASE RLMB"/>
    <property type="match status" value="1"/>
</dbReference>
<protein>
    <submittedName>
        <fullName evidence="4">23S rRNA (Guanosine(2251)-2'-O)-methyltransferase RlmB</fullName>
    </submittedName>
</protein>
<dbReference type="SUPFAM" id="SSF75217">
    <property type="entry name" value="alpha/beta knot"/>
    <property type="match status" value="1"/>
</dbReference>
<keyword evidence="2" id="KW-0808">Transferase</keyword>
<dbReference type="InterPro" id="IPR001537">
    <property type="entry name" value="SpoU_MeTrfase"/>
</dbReference>